<dbReference type="Proteomes" id="UP000030765">
    <property type="component" value="Unassembled WGS sequence"/>
</dbReference>
<dbReference type="EMBL" id="ATLV01023771">
    <property type="status" value="NOT_ANNOTATED_CDS"/>
    <property type="molecule type" value="Genomic_DNA"/>
</dbReference>
<keyword evidence="4" id="KW-1185">Reference proteome</keyword>
<organism evidence="2">
    <name type="scientific">Anopheles sinensis</name>
    <name type="common">Mosquito</name>
    <dbReference type="NCBI Taxonomy" id="74873"/>
    <lineage>
        <taxon>Eukaryota</taxon>
        <taxon>Metazoa</taxon>
        <taxon>Ecdysozoa</taxon>
        <taxon>Arthropoda</taxon>
        <taxon>Hexapoda</taxon>
        <taxon>Insecta</taxon>
        <taxon>Pterygota</taxon>
        <taxon>Neoptera</taxon>
        <taxon>Endopterygota</taxon>
        <taxon>Diptera</taxon>
        <taxon>Nematocera</taxon>
        <taxon>Culicoidea</taxon>
        <taxon>Culicidae</taxon>
        <taxon>Anophelinae</taxon>
        <taxon>Anopheles</taxon>
    </lineage>
</organism>
<accession>A0A084WGZ0</accession>
<dbReference type="AlphaFoldDB" id="A0A084WGZ0"/>
<evidence type="ECO:0000313" key="3">
    <source>
        <dbReference type="EnsemblMetazoa" id="ASIC017685-PA"/>
    </source>
</evidence>
<feature type="region of interest" description="Disordered" evidence="1">
    <location>
        <begin position="90"/>
        <end position="115"/>
    </location>
</feature>
<feature type="compositionally biased region" description="Basic residues" evidence="1">
    <location>
        <begin position="102"/>
        <end position="115"/>
    </location>
</feature>
<reference evidence="2 4" key="1">
    <citation type="journal article" date="2014" name="BMC Genomics">
        <title>Genome sequence of Anopheles sinensis provides insight into genetics basis of mosquito competence for malaria parasites.</title>
        <authorList>
            <person name="Zhou D."/>
            <person name="Zhang D."/>
            <person name="Ding G."/>
            <person name="Shi L."/>
            <person name="Hou Q."/>
            <person name="Ye Y."/>
            <person name="Xu Y."/>
            <person name="Zhou H."/>
            <person name="Xiong C."/>
            <person name="Li S."/>
            <person name="Yu J."/>
            <person name="Hong S."/>
            <person name="Yu X."/>
            <person name="Zou P."/>
            <person name="Chen C."/>
            <person name="Chang X."/>
            <person name="Wang W."/>
            <person name="Lv Y."/>
            <person name="Sun Y."/>
            <person name="Ma L."/>
            <person name="Shen B."/>
            <person name="Zhu C."/>
        </authorList>
    </citation>
    <scope>NUCLEOTIDE SEQUENCE [LARGE SCALE GENOMIC DNA]</scope>
</reference>
<proteinExistence type="predicted"/>
<feature type="region of interest" description="Disordered" evidence="1">
    <location>
        <begin position="1"/>
        <end position="34"/>
    </location>
</feature>
<feature type="compositionally biased region" description="Gly residues" evidence="1">
    <location>
        <begin position="92"/>
        <end position="101"/>
    </location>
</feature>
<feature type="compositionally biased region" description="Polar residues" evidence="1">
    <location>
        <begin position="24"/>
        <end position="34"/>
    </location>
</feature>
<evidence type="ECO:0000313" key="2">
    <source>
        <dbReference type="EMBL" id="KFB49484.1"/>
    </source>
</evidence>
<dbReference type="EMBL" id="KE525346">
    <property type="protein sequence ID" value="KFB49484.1"/>
    <property type="molecule type" value="Genomic_DNA"/>
</dbReference>
<reference evidence="3" key="2">
    <citation type="submission" date="2020-05" db="UniProtKB">
        <authorList>
            <consortium name="EnsemblMetazoa"/>
        </authorList>
    </citation>
    <scope>IDENTIFICATION</scope>
</reference>
<evidence type="ECO:0000256" key="1">
    <source>
        <dbReference type="SAM" id="MobiDB-lite"/>
    </source>
</evidence>
<name>A0A084WGZ0_ANOSI</name>
<dbReference type="EnsemblMetazoa" id="ASIC017685-RA">
    <property type="protein sequence ID" value="ASIC017685-PA"/>
    <property type="gene ID" value="ASIC017685"/>
</dbReference>
<gene>
    <name evidence="2" type="ORF">ZHAS_00017685</name>
</gene>
<protein>
    <submittedName>
        <fullName evidence="2 3">Uncharacterized protein</fullName>
    </submittedName>
</protein>
<sequence>MVCNVLQKPSPDEGANTRAKDHSPNTIHCCQKPNPNTFVSDRRMQRIGLCTLEQMRAKAKRQGKEAIRVSDPHFSSGTFEPTIVRAITIINGGDGAPGRRGGNGKKMHPGRARPN</sequence>
<dbReference type="VEuPathDB" id="VectorBase:ASIC017685"/>
<evidence type="ECO:0000313" key="4">
    <source>
        <dbReference type="Proteomes" id="UP000030765"/>
    </source>
</evidence>